<comment type="caution">
    <text evidence="1">The sequence shown here is derived from an EMBL/GenBank/DDBJ whole genome shotgun (WGS) entry which is preliminary data.</text>
</comment>
<dbReference type="SUPFAM" id="SSF50630">
    <property type="entry name" value="Acid proteases"/>
    <property type="match status" value="1"/>
</dbReference>
<protein>
    <submittedName>
        <fullName evidence="1">Uncharacterized protein</fullName>
    </submittedName>
</protein>
<dbReference type="Proteomes" id="UP001168821">
    <property type="component" value="Unassembled WGS sequence"/>
</dbReference>
<evidence type="ECO:0000313" key="1">
    <source>
        <dbReference type="EMBL" id="KAJ3658600.1"/>
    </source>
</evidence>
<reference evidence="1" key="1">
    <citation type="journal article" date="2023" name="G3 (Bethesda)">
        <title>Whole genome assemblies of Zophobas morio and Tenebrio molitor.</title>
        <authorList>
            <person name="Kaur S."/>
            <person name="Stinson S.A."/>
            <person name="diCenzo G.C."/>
        </authorList>
    </citation>
    <scope>NUCLEOTIDE SEQUENCE</scope>
    <source>
        <strain evidence="1">QUZm001</strain>
    </source>
</reference>
<sequence length="171" mass="19150">MGSVFVGENKVISEVKIRSFTRGSGSTTSEKIYANPAAVTIDTGAEVLIVRKGLVRAEDVEVIPETIRLKTVTGESTPIMGEASVEICIGQLRIRHRALVASMEDDFILRMDLISRHGLTIDPVRQVLRLGNEEFKLNQRCIEAKPARLIAYQNCIHCDEVEQEEINRRRC</sequence>
<evidence type="ECO:0000313" key="2">
    <source>
        <dbReference type="Proteomes" id="UP001168821"/>
    </source>
</evidence>
<keyword evidence="2" id="KW-1185">Reference proteome</keyword>
<name>A0AA38IN86_9CUCU</name>
<organism evidence="1 2">
    <name type="scientific">Zophobas morio</name>
    <dbReference type="NCBI Taxonomy" id="2755281"/>
    <lineage>
        <taxon>Eukaryota</taxon>
        <taxon>Metazoa</taxon>
        <taxon>Ecdysozoa</taxon>
        <taxon>Arthropoda</taxon>
        <taxon>Hexapoda</taxon>
        <taxon>Insecta</taxon>
        <taxon>Pterygota</taxon>
        <taxon>Neoptera</taxon>
        <taxon>Endopterygota</taxon>
        <taxon>Coleoptera</taxon>
        <taxon>Polyphaga</taxon>
        <taxon>Cucujiformia</taxon>
        <taxon>Tenebrionidae</taxon>
        <taxon>Zophobas</taxon>
    </lineage>
</organism>
<accession>A0AA38IN86</accession>
<dbReference type="AlphaFoldDB" id="A0AA38IN86"/>
<dbReference type="InterPro" id="IPR021109">
    <property type="entry name" value="Peptidase_aspartic_dom_sf"/>
</dbReference>
<proteinExistence type="predicted"/>
<gene>
    <name evidence="1" type="ORF">Zmor_010330</name>
</gene>
<dbReference type="Gene3D" id="2.40.70.10">
    <property type="entry name" value="Acid Proteases"/>
    <property type="match status" value="1"/>
</dbReference>
<dbReference type="EMBL" id="JALNTZ010000003">
    <property type="protein sequence ID" value="KAJ3658600.1"/>
    <property type="molecule type" value="Genomic_DNA"/>
</dbReference>